<name>A0A917IY85_9BACT</name>
<dbReference type="EMBL" id="BMIB01000002">
    <property type="protein sequence ID" value="GGH66858.1"/>
    <property type="molecule type" value="Genomic_DNA"/>
</dbReference>
<comment type="caution">
    <text evidence="2">The sequence shown here is derived from an EMBL/GenBank/DDBJ whole genome shotgun (WGS) entry which is preliminary data.</text>
</comment>
<dbReference type="RefSeq" id="WP_188952026.1">
    <property type="nucleotide sequence ID" value="NZ_BMIB01000002.1"/>
</dbReference>
<proteinExistence type="predicted"/>
<evidence type="ECO:0000313" key="2">
    <source>
        <dbReference type="EMBL" id="GGH66858.1"/>
    </source>
</evidence>
<organism evidence="2 3">
    <name type="scientific">Filimonas zeae</name>
    <dbReference type="NCBI Taxonomy" id="1737353"/>
    <lineage>
        <taxon>Bacteria</taxon>
        <taxon>Pseudomonadati</taxon>
        <taxon>Bacteroidota</taxon>
        <taxon>Chitinophagia</taxon>
        <taxon>Chitinophagales</taxon>
        <taxon>Chitinophagaceae</taxon>
        <taxon>Filimonas</taxon>
    </lineage>
</organism>
<feature type="signal peptide" evidence="1">
    <location>
        <begin position="1"/>
        <end position="20"/>
    </location>
</feature>
<reference evidence="2" key="2">
    <citation type="submission" date="2020-09" db="EMBL/GenBank/DDBJ databases">
        <authorList>
            <person name="Sun Q."/>
            <person name="Zhou Y."/>
        </authorList>
    </citation>
    <scope>NUCLEOTIDE SEQUENCE</scope>
    <source>
        <strain evidence="2">CGMCC 1.15290</strain>
    </source>
</reference>
<keyword evidence="1" id="KW-0732">Signal</keyword>
<gene>
    <name evidence="2" type="ORF">GCM10011379_21470</name>
</gene>
<reference evidence="2" key="1">
    <citation type="journal article" date="2014" name="Int. J. Syst. Evol. Microbiol.">
        <title>Complete genome sequence of Corynebacterium casei LMG S-19264T (=DSM 44701T), isolated from a smear-ripened cheese.</title>
        <authorList>
            <consortium name="US DOE Joint Genome Institute (JGI-PGF)"/>
            <person name="Walter F."/>
            <person name="Albersmeier A."/>
            <person name="Kalinowski J."/>
            <person name="Ruckert C."/>
        </authorList>
    </citation>
    <scope>NUCLEOTIDE SEQUENCE</scope>
    <source>
        <strain evidence="2">CGMCC 1.15290</strain>
    </source>
</reference>
<dbReference type="AlphaFoldDB" id="A0A917IY85"/>
<sequence length="362" mass="41706">MLKIITTSVFLILIHSFLSAQQLKPAQQLVNAVFTNKTDTAIRLVIPVVYNGQKERLAISRKDLVIYMDALMLGCQNTDTIKKVLVRILEGKQIFTFSMGGAISLNLQDYHLLRWRNTYLLNSPANRNYFLNEVLQHYSEEGAYFLLKEEYEGDDYIVEALQQHNMLVKLTDAGSSAIRSNAVKPASETTSIATPAVDTLMGKLVTLIFESNYTMPEFIQLSIPATFHNEKVRIVIDRHNYNFYMRDINPAFRNTKLLQQELTEVLSNEKEWILNDNTKRDKEFLQHCAILRGKNPYPGPEEMSTAAFLKKYLPRDKSFTYHGLVTIDCKLRTHQFIDAMFRHHWYIAYNGVACYAQGLVFP</sequence>
<protein>
    <submittedName>
        <fullName evidence="2">Uncharacterized protein</fullName>
    </submittedName>
</protein>
<feature type="chain" id="PRO_5037494367" evidence="1">
    <location>
        <begin position="21"/>
        <end position="362"/>
    </location>
</feature>
<dbReference type="Proteomes" id="UP000627292">
    <property type="component" value="Unassembled WGS sequence"/>
</dbReference>
<evidence type="ECO:0000313" key="3">
    <source>
        <dbReference type="Proteomes" id="UP000627292"/>
    </source>
</evidence>
<accession>A0A917IY85</accession>
<evidence type="ECO:0000256" key="1">
    <source>
        <dbReference type="SAM" id="SignalP"/>
    </source>
</evidence>
<keyword evidence="3" id="KW-1185">Reference proteome</keyword>